<dbReference type="PROSITE" id="PS00126">
    <property type="entry name" value="PDEASE_I_1"/>
    <property type="match status" value="1"/>
</dbReference>
<dbReference type="Pfam" id="PF00233">
    <property type="entry name" value="PDEase_I"/>
    <property type="match status" value="1"/>
</dbReference>
<proteinExistence type="predicted"/>
<evidence type="ECO:0000256" key="2">
    <source>
        <dbReference type="ARBA" id="ARBA00022801"/>
    </source>
</evidence>
<dbReference type="EMBL" id="JBJKFK010000205">
    <property type="protein sequence ID" value="KAL3318771.1"/>
    <property type="molecule type" value="Genomic_DNA"/>
</dbReference>
<accession>A0ABD2QK29</accession>
<keyword evidence="5" id="KW-1185">Reference proteome</keyword>
<dbReference type="GO" id="GO:0016787">
    <property type="term" value="F:hydrolase activity"/>
    <property type="evidence" value="ECO:0007669"/>
    <property type="project" value="UniProtKB-KW"/>
</dbReference>
<dbReference type="Gene3D" id="1.10.1300.10">
    <property type="entry name" value="3'5'-cyclic nucleotide phosphodiesterase, catalytic domain"/>
    <property type="match status" value="1"/>
</dbReference>
<dbReference type="SUPFAM" id="SSF109604">
    <property type="entry name" value="HD-domain/PDEase-like"/>
    <property type="match status" value="1"/>
</dbReference>
<reference evidence="4 5" key="1">
    <citation type="submission" date="2024-11" db="EMBL/GenBank/DDBJ databases">
        <title>Adaptive evolution of stress response genes in parasites aligns with host niche diversity.</title>
        <authorList>
            <person name="Hahn C."/>
            <person name="Resl P."/>
        </authorList>
    </citation>
    <scope>NUCLEOTIDE SEQUENCE [LARGE SCALE GENOMIC DNA]</scope>
    <source>
        <strain evidence="4">EGGRZ-B1_66</strain>
        <tissue evidence="4">Body</tissue>
    </source>
</reference>
<dbReference type="AlphaFoldDB" id="A0ABD2QK29"/>
<evidence type="ECO:0000259" key="3">
    <source>
        <dbReference type="PROSITE" id="PS51845"/>
    </source>
</evidence>
<dbReference type="PROSITE" id="PS51845">
    <property type="entry name" value="PDEASE_I_2"/>
    <property type="match status" value="1"/>
</dbReference>
<feature type="domain" description="PDEase" evidence="3">
    <location>
        <begin position="136"/>
        <end position="288"/>
    </location>
</feature>
<keyword evidence="2" id="KW-0378">Hydrolase</keyword>
<name>A0ABD2QK29_9PLAT</name>
<evidence type="ECO:0000313" key="4">
    <source>
        <dbReference type="EMBL" id="KAL3318771.1"/>
    </source>
</evidence>
<sequence length="288" mass="32472">MPGASEGEKGKQTDQRIRLYVPHSLLIIVKAQDKRKDSWARLNNFNSDAPLSQVVQLINSAQARSSNAVAKDLQKALEMMFSSDLFVGMLKTSSPNFDPTTADLIGGLMTVSFVHSAYNEWNRISTVRDKPALLTNISSMPPEIAKCLENYDSWDYDVLALERVTEKKPLVYLAMRVFRNFNVMGFLRCTDQVMANWLQVIEGHYRPSNFYHNSTHAADVMQSSSVLLLKDNIRVLPYLISFLQEVLDPIDEVAMLLAAVIHDVDHPGRTNPFLVNSGHELAILYNDL</sequence>
<dbReference type="InterPro" id="IPR036971">
    <property type="entry name" value="PDEase_catalytic_dom_sf"/>
</dbReference>
<gene>
    <name evidence="4" type="primary">PDE8A</name>
    <name evidence="4" type="ORF">Ciccas_002568</name>
</gene>
<dbReference type="Proteomes" id="UP001626550">
    <property type="component" value="Unassembled WGS sequence"/>
</dbReference>
<evidence type="ECO:0000256" key="1">
    <source>
        <dbReference type="ARBA" id="ARBA00022723"/>
    </source>
</evidence>
<dbReference type="PANTHER" id="PTHR11347">
    <property type="entry name" value="CYCLIC NUCLEOTIDE PHOSPHODIESTERASE"/>
    <property type="match status" value="1"/>
</dbReference>
<keyword evidence="1" id="KW-0479">Metal-binding</keyword>
<dbReference type="GO" id="GO:0046872">
    <property type="term" value="F:metal ion binding"/>
    <property type="evidence" value="ECO:0007669"/>
    <property type="project" value="UniProtKB-KW"/>
</dbReference>
<dbReference type="InterPro" id="IPR023174">
    <property type="entry name" value="PDEase_CS"/>
</dbReference>
<comment type="caution">
    <text evidence="4">The sequence shown here is derived from an EMBL/GenBank/DDBJ whole genome shotgun (WGS) entry which is preliminary data.</text>
</comment>
<evidence type="ECO:0000313" key="5">
    <source>
        <dbReference type="Proteomes" id="UP001626550"/>
    </source>
</evidence>
<dbReference type="InterPro" id="IPR002073">
    <property type="entry name" value="PDEase_catalytic_dom"/>
</dbReference>
<organism evidence="4 5">
    <name type="scientific">Cichlidogyrus casuarinus</name>
    <dbReference type="NCBI Taxonomy" id="1844966"/>
    <lineage>
        <taxon>Eukaryota</taxon>
        <taxon>Metazoa</taxon>
        <taxon>Spiralia</taxon>
        <taxon>Lophotrochozoa</taxon>
        <taxon>Platyhelminthes</taxon>
        <taxon>Monogenea</taxon>
        <taxon>Monopisthocotylea</taxon>
        <taxon>Dactylogyridea</taxon>
        <taxon>Ancyrocephalidae</taxon>
        <taxon>Cichlidogyrus</taxon>
    </lineage>
</organism>
<protein>
    <submittedName>
        <fullName evidence="4">High affinity cAMP-specific and IBMX-insensitive 3',5'-cyclic phosphodiesterase 8A</fullName>
    </submittedName>
</protein>